<accession>A0A026W6C9</accession>
<evidence type="ECO:0008006" key="3">
    <source>
        <dbReference type="Google" id="ProtNLM"/>
    </source>
</evidence>
<organism evidence="1 2">
    <name type="scientific">Ooceraea biroi</name>
    <name type="common">Clonal raider ant</name>
    <name type="synonym">Cerapachys biroi</name>
    <dbReference type="NCBI Taxonomy" id="2015173"/>
    <lineage>
        <taxon>Eukaryota</taxon>
        <taxon>Metazoa</taxon>
        <taxon>Ecdysozoa</taxon>
        <taxon>Arthropoda</taxon>
        <taxon>Hexapoda</taxon>
        <taxon>Insecta</taxon>
        <taxon>Pterygota</taxon>
        <taxon>Neoptera</taxon>
        <taxon>Endopterygota</taxon>
        <taxon>Hymenoptera</taxon>
        <taxon>Apocrita</taxon>
        <taxon>Aculeata</taxon>
        <taxon>Formicoidea</taxon>
        <taxon>Formicidae</taxon>
        <taxon>Dorylinae</taxon>
        <taxon>Ooceraea</taxon>
    </lineage>
</organism>
<name>A0A026W6C9_OOCBI</name>
<sequence length="52" mass="6013">QKFEITAAEWTIMNEMVKILKPFQITTTLFCSESKVTLSTVRPIIISIMDKH</sequence>
<evidence type="ECO:0000313" key="1">
    <source>
        <dbReference type="EMBL" id="EZA51171.1"/>
    </source>
</evidence>
<keyword evidence="2" id="KW-1185">Reference proteome</keyword>
<evidence type="ECO:0000313" key="2">
    <source>
        <dbReference type="Proteomes" id="UP000053097"/>
    </source>
</evidence>
<dbReference type="EMBL" id="KK107410">
    <property type="protein sequence ID" value="EZA51171.1"/>
    <property type="molecule type" value="Genomic_DNA"/>
</dbReference>
<dbReference type="AlphaFoldDB" id="A0A026W6C9"/>
<dbReference type="Proteomes" id="UP000053097">
    <property type="component" value="Unassembled WGS sequence"/>
</dbReference>
<feature type="non-terminal residue" evidence="1">
    <location>
        <position position="1"/>
    </location>
</feature>
<proteinExistence type="predicted"/>
<reference evidence="1 2" key="1">
    <citation type="journal article" date="2014" name="Curr. Biol.">
        <title>The genome of the clonal raider ant Cerapachys biroi.</title>
        <authorList>
            <person name="Oxley P.R."/>
            <person name="Ji L."/>
            <person name="Fetter-Pruneda I."/>
            <person name="McKenzie S.K."/>
            <person name="Li C."/>
            <person name="Hu H."/>
            <person name="Zhang G."/>
            <person name="Kronauer D.J."/>
        </authorList>
    </citation>
    <scope>NUCLEOTIDE SEQUENCE [LARGE SCALE GENOMIC DNA]</scope>
</reference>
<protein>
    <recommendedName>
        <fullName evidence="3">Zinc finger BED domain-containing protein</fullName>
    </recommendedName>
</protein>
<gene>
    <name evidence="1" type="ORF">X777_10269</name>
</gene>